<organism evidence="2 3">
    <name type="scientific">Scleroderma citrinum Foug A</name>
    <dbReference type="NCBI Taxonomy" id="1036808"/>
    <lineage>
        <taxon>Eukaryota</taxon>
        <taxon>Fungi</taxon>
        <taxon>Dikarya</taxon>
        <taxon>Basidiomycota</taxon>
        <taxon>Agaricomycotina</taxon>
        <taxon>Agaricomycetes</taxon>
        <taxon>Agaricomycetidae</taxon>
        <taxon>Boletales</taxon>
        <taxon>Sclerodermatineae</taxon>
        <taxon>Sclerodermataceae</taxon>
        <taxon>Scleroderma</taxon>
    </lineage>
</organism>
<proteinExistence type="predicted"/>
<feature type="coiled-coil region" evidence="1">
    <location>
        <begin position="134"/>
        <end position="172"/>
    </location>
</feature>
<gene>
    <name evidence="2" type="ORF">SCLCIDRAFT_116750</name>
</gene>
<evidence type="ECO:0000313" key="2">
    <source>
        <dbReference type="EMBL" id="KIM63590.1"/>
    </source>
</evidence>
<name>A0A0C3DSL4_9AGAM</name>
<dbReference type="EMBL" id="KN822033">
    <property type="protein sequence ID" value="KIM63590.1"/>
    <property type="molecule type" value="Genomic_DNA"/>
</dbReference>
<keyword evidence="3" id="KW-1185">Reference proteome</keyword>
<evidence type="ECO:0000256" key="1">
    <source>
        <dbReference type="SAM" id="Coils"/>
    </source>
</evidence>
<dbReference type="Proteomes" id="UP000053989">
    <property type="component" value="Unassembled WGS sequence"/>
</dbReference>
<evidence type="ECO:0008006" key="4">
    <source>
        <dbReference type="Google" id="ProtNLM"/>
    </source>
</evidence>
<accession>A0A0C3DSL4</accession>
<protein>
    <recommendedName>
        <fullName evidence="4">Retrotransposon gag domain-containing protein</fullName>
    </recommendedName>
</protein>
<dbReference type="InParanoid" id="A0A0C3DSL4"/>
<evidence type="ECO:0000313" key="3">
    <source>
        <dbReference type="Proteomes" id="UP000053989"/>
    </source>
</evidence>
<keyword evidence="1" id="KW-0175">Coiled coil</keyword>
<sequence length="268" mass="30653">MLVLPNYFRTGSPAEKWYDNLMVNPPATWEDLVTAFNERWPTVKSATQTSEEYQTELLELKMVEEDIGVIKTIGWQRVWTHVKWAEEVLELANLAGIRAGPTLIWQVKKNLPKAIRKQLDDEYADWTAFTTAVKDVNTTKLKQEREDIEEQKRQEEERERKLLQKVEAVKRATTADLSAQLQRLTIGQVAVAQTTASSVPRPGNKATTRFALQAGPRRTTPYEPPTEGQKETVRKGLEVYPHQRFDDDGQKTYANQLADWAAKHGAFT</sequence>
<reference evidence="2 3" key="1">
    <citation type="submission" date="2014-04" db="EMBL/GenBank/DDBJ databases">
        <authorList>
            <consortium name="DOE Joint Genome Institute"/>
            <person name="Kuo A."/>
            <person name="Kohler A."/>
            <person name="Nagy L.G."/>
            <person name="Floudas D."/>
            <person name="Copeland A."/>
            <person name="Barry K.W."/>
            <person name="Cichocki N."/>
            <person name="Veneault-Fourrey C."/>
            <person name="LaButti K."/>
            <person name="Lindquist E.A."/>
            <person name="Lipzen A."/>
            <person name="Lundell T."/>
            <person name="Morin E."/>
            <person name="Murat C."/>
            <person name="Sun H."/>
            <person name="Tunlid A."/>
            <person name="Henrissat B."/>
            <person name="Grigoriev I.V."/>
            <person name="Hibbett D.S."/>
            <person name="Martin F."/>
            <person name="Nordberg H.P."/>
            <person name="Cantor M.N."/>
            <person name="Hua S.X."/>
        </authorList>
    </citation>
    <scope>NUCLEOTIDE SEQUENCE [LARGE SCALE GENOMIC DNA]</scope>
    <source>
        <strain evidence="2 3">Foug A</strain>
    </source>
</reference>
<dbReference type="AlphaFoldDB" id="A0A0C3DSL4"/>
<reference evidence="3" key="2">
    <citation type="submission" date="2015-01" db="EMBL/GenBank/DDBJ databases">
        <title>Evolutionary Origins and Diversification of the Mycorrhizal Mutualists.</title>
        <authorList>
            <consortium name="DOE Joint Genome Institute"/>
            <consortium name="Mycorrhizal Genomics Consortium"/>
            <person name="Kohler A."/>
            <person name="Kuo A."/>
            <person name="Nagy L.G."/>
            <person name="Floudas D."/>
            <person name="Copeland A."/>
            <person name="Barry K.W."/>
            <person name="Cichocki N."/>
            <person name="Veneault-Fourrey C."/>
            <person name="LaButti K."/>
            <person name="Lindquist E.A."/>
            <person name="Lipzen A."/>
            <person name="Lundell T."/>
            <person name="Morin E."/>
            <person name="Murat C."/>
            <person name="Riley R."/>
            <person name="Ohm R."/>
            <person name="Sun H."/>
            <person name="Tunlid A."/>
            <person name="Henrissat B."/>
            <person name="Grigoriev I.V."/>
            <person name="Hibbett D.S."/>
            <person name="Martin F."/>
        </authorList>
    </citation>
    <scope>NUCLEOTIDE SEQUENCE [LARGE SCALE GENOMIC DNA]</scope>
    <source>
        <strain evidence="3">Foug A</strain>
    </source>
</reference>
<dbReference type="HOGENOM" id="CLU_037286_1_0_1"/>
<dbReference type="OrthoDB" id="3260975at2759"/>